<dbReference type="InterPro" id="IPR023576">
    <property type="entry name" value="UbiE/COQ5_MeTrFase_CS"/>
</dbReference>
<dbReference type="SUPFAM" id="SSF53335">
    <property type="entry name" value="S-adenosyl-L-methionine-dependent methyltransferases"/>
    <property type="match status" value="1"/>
</dbReference>
<keyword evidence="3 5" id="KW-0808">Transferase</keyword>
<keyword evidence="2 5" id="KW-0489">Methyltransferase</keyword>
<dbReference type="Gene3D" id="3.40.50.150">
    <property type="entry name" value="Vaccinia Virus protein VP39"/>
    <property type="match status" value="1"/>
</dbReference>
<keyword evidence="1" id="KW-0474">Menaquinone biosynthesis</keyword>
<proteinExistence type="predicted"/>
<evidence type="ECO:0000256" key="1">
    <source>
        <dbReference type="ARBA" id="ARBA00022428"/>
    </source>
</evidence>
<keyword evidence="4" id="KW-0949">S-adenosyl-L-methionine</keyword>
<name>A0A5C6A666_9BACT</name>
<evidence type="ECO:0000256" key="3">
    <source>
        <dbReference type="ARBA" id="ARBA00022679"/>
    </source>
</evidence>
<evidence type="ECO:0000256" key="4">
    <source>
        <dbReference type="ARBA" id="ARBA00022691"/>
    </source>
</evidence>
<sequence length="247" mass="27355">MSQPVDLNDNAWMSSVDGKREYNKALFAVVAAKYDFVTKALSLGRDQAWKRKLIAALPELPTPRCLDLASGTGDVAFALADRYPQGLIIGLDLSEEMLDVARVRQNQDNVAFQLGDMAETGIQSGSIDIVTGSYALRNAACLDAALDEIARVLRPGGYAAFLDFSKPKNRFIQVIQNGVLTLWGSFWGLMLHQKPSTYAYIAKSLRQFPDRGTLHEMIRERGFTDLKSSRFYFGTLELVVFQAPPAP</sequence>
<dbReference type="Proteomes" id="UP000320176">
    <property type="component" value="Unassembled WGS sequence"/>
</dbReference>
<accession>A0A5C6A666</accession>
<dbReference type="GO" id="GO:0043770">
    <property type="term" value="F:demethylmenaquinone methyltransferase activity"/>
    <property type="evidence" value="ECO:0007669"/>
    <property type="project" value="UniProtKB-EC"/>
</dbReference>
<protein>
    <submittedName>
        <fullName evidence="5">Demethylmenaquinone methyltransferase</fullName>
        <ecNumber evidence="5">2.1.1.163</ecNumber>
    </submittedName>
</protein>
<dbReference type="Pfam" id="PF01209">
    <property type="entry name" value="Ubie_methyltran"/>
    <property type="match status" value="1"/>
</dbReference>
<dbReference type="RefSeq" id="WP_146522401.1">
    <property type="nucleotide sequence ID" value="NZ_CP151726.1"/>
</dbReference>
<dbReference type="CDD" id="cd02440">
    <property type="entry name" value="AdoMet_MTases"/>
    <property type="match status" value="1"/>
</dbReference>
<dbReference type="EMBL" id="SJPN01000007">
    <property type="protein sequence ID" value="TWT94561.1"/>
    <property type="molecule type" value="Genomic_DNA"/>
</dbReference>
<keyword evidence="6" id="KW-1185">Reference proteome</keyword>
<dbReference type="PANTHER" id="PTHR43591">
    <property type="entry name" value="METHYLTRANSFERASE"/>
    <property type="match status" value="1"/>
</dbReference>
<dbReference type="EC" id="2.1.1.163" evidence="5"/>
<dbReference type="OrthoDB" id="272052at2"/>
<gene>
    <name evidence="5" type="primary">ubiE_1</name>
    <name evidence="5" type="ORF">Pla52n_53820</name>
</gene>
<dbReference type="PROSITE" id="PS01184">
    <property type="entry name" value="UBIE_2"/>
    <property type="match status" value="1"/>
</dbReference>
<dbReference type="GO" id="GO:0009234">
    <property type="term" value="P:menaquinone biosynthetic process"/>
    <property type="evidence" value="ECO:0007669"/>
    <property type="project" value="UniProtKB-KW"/>
</dbReference>
<comment type="caution">
    <text evidence="5">The sequence shown here is derived from an EMBL/GenBank/DDBJ whole genome shotgun (WGS) entry which is preliminary data.</text>
</comment>
<dbReference type="InterPro" id="IPR004033">
    <property type="entry name" value="UbiE/COQ5_MeTrFase"/>
</dbReference>
<organism evidence="5 6">
    <name type="scientific">Stieleria varia</name>
    <dbReference type="NCBI Taxonomy" id="2528005"/>
    <lineage>
        <taxon>Bacteria</taxon>
        <taxon>Pseudomonadati</taxon>
        <taxon>Planctomycetota</taxon>
        <taxon>Planctomycetia</taxon>
        <taxon>Pirellulales</taxon>
        <taxon>Pirellulaceae</taxon>
        <taxon>Stieleria</taxon>
    </lineage>
</organism>
<dbReference type="NCBIfam" id="TIGR01934">
    <property type="entry name" value="MenG_MenH_UbiE"/>
    <property type="match status" value="1"/>
</dbReference>
<evidence type="ECO:0000313" key="5">
    <source>
        <dbReference type="EMBL" id="TWT94561.1"/>
    </source>
</evidence>
<evidence type="ECO:0000313" key="6">
    <source>
        <dbReference type="Proteomes" id="UP000320176"/>
    </source>
</evidence>
<dbReference type="GO" id="GO:0032259">
    <property type="term" value="P:methylation"/>
    <property type="evidence" value="ECO:0007669"/>
    <property type="project" value="UniProtKB-KW"/>
</dbReference>
<reference evidence="5 6" key="1">
    <citation type="submission" date="2019-02" db="EMBL/GenBank/DDBJ databases">
        <title>Deep-cultivation of Planctomycetes and their phenomic and genomic characterization uncovers novel biology.</title>
        <authorList>
            <person name="Wiegand S."/>
            <person name="Jogler M."/>
            <person name="Boedeker C."/>
            <person name="Pinto D."/>
            <person name="Vollmers J."/>
            <person name="Rivas-Marin E."/>
            <person name="Kohn T."/>
            <person name="Peeters S.H."/>
            <person name="Heuer A."/>
            <person name="Rast P."/>
            <person name="Oberbeckmann S."/>
            <person name="Bunk B."/>
            <person name="Jeske O."/>
            <person name="Meyerdierks A."/>
            <person name="Storesund J.E."/>
            <person name="Kallscheuer N."/>
            <person name="Luecker S."/>
            <person name="Lage O.M."/>
            <person name="Pohl T."/>
            <person name="Merkel B.J."/>
            <person name="Hornburger P."/>
            <person name="Mueller R.-W."/>
            <person name="Bruemmer F."/>
            <person name="Labrenz M."/>
            <person name="Spormann A.M."/>
            <person name="Op Den Camp H."/>
            <person name="Overmann J."/>
            <person name="Amann R."/>
            <person name="Jetten M.S.M."/>
            <person name="Mascher T."/>
            <person name="Medema M.H."/>
            <person name="Devos D.P."/>
            <person name="Kaster A.-K."/>
            <person name="Ovreas L."/>
            <person name="Rohde M."/>
            <person name="Galperin M.Y."/>
            <person name="Jogler C."/>
        </authorList>
    </citation>
    <scope>NUCLEOTIDE SEQUENCE [LARGE SCALE GENOMIC DNA]</scope>
    <source>
        <strain evidence="5 6">Pla52n</strain>
    </source>
</reference>
<dbReference type="AlphaFoldDB" id="A0A5C6A666"/>
<dbReference type="PANTHER" id="PTHR43591:SF24">
    <property type="entry name" value="2-METHOXY-6-POLYPRENYL-1,4-BENZOQUINOL METHYLASE, MITOCHONDRIAL"/>
    <property type="match status" value="1"/>
</dbReference>
<evidence type="ECO:0000256" key="2">
    <source>
        <dbReference type="ARBA" id="ARBA00022603"/>
    </source>
</evidence>
<dbReference type="PROSITE" id="PS51608">
    <property type="entry name" value="SAM_MT_UBIE"/>
    <property type="match status" value="1"/>
</dbReference>
<dbReference type="InterPro" id="IPR029063">
    <property type="entry name" value="SAM-dependent_MTases_sf"/>
</dbReference>